<organism evidence="1 2">
    <name type="scientific">Dickeya zeae</name>
    <dbReference type="NCBI Taxonomy" id="204042"/>
    <lineage>
        <taxon>Bacteria</taxon>
        <taxon>Pseudomonadati</taxon>
        <taxon>Pseudomonadota</taxon>
        <taxon>Gammaproteobacteria</taxon>
        <taxon>Enterobacterales</taxon>
        <taxon>Pectobacteriaceae</taxon>
        <taxon>Dickeya</taxon>
    </lineage>
</organism>
<gene>
    <name evidence="1" type="ORF">DWG24_03765</name>
</gene>
<reference evidence="1 2" key="1">
    <citation type="submission" date="2018-11" db="EMBL/GenBank/DDBJ databases">
        <title>Complete genome sequence of Dickeya zeae strain CE1 infecting Canna edulis Ker-Gawl. in China.</title>
        <authorList>
            <person name="Zhang J."/>
            <person name="Lin B."/>
            <person name="Shen H."/>
            <person name="Jiang S."/>
            <person name="Pu X."/>
            <person name="Sun D."/>
        </authorList>
    </citation>
    <scope>NUCLEOTIDE SEQUENCE [LARGE SCALE GENOMIC DNA]</scope>
    <source>
        <strain evidence="1 2">CE1</strain>
    </source>
</reference>
<protein>
    <submittedName>
        <fullName evidence="1">Uncharacterized protein</fullName>
    </submittedName>
</protein>
<dbReference type="AlphaFoldDB" id="A0AAE7CXM4"/>
<evidence type="ECO:0000313" key="1">
    <source>
        <dbReference type="EMBL" id="QIZ49971.1"/>
    </source>
</evidence>
<evidence type="ECO:0000313" key="2">
    <source>
        <dbReference type="Proteomes" id="UP000500801"/>
    </source>
</evidence>
<accession>A0AAE7CXM4</accession>
<sequence>MNIGWVLKKNSVINRFMITELQENDYPAEPDTLPDNVNYRFINGFVDVGVLPCRVRFLRETAPRAISLPESLRFHTLWSGGDDSQSVNFSDFWPCPAHVQRFARCYVHSDSLQAAPFLLSTCGGVTVWLNGKQICRFTPFSRNTEQQCELTLPLQLGLNTLVVHAEELCERDTDYLFSLRYVGERPLRWQVAPDAACSERMWALDRWLNSLSLVDNLTDGDVLTLRAETPLPETVELHHHLLCNVNESVPPWQQQSTLAAGNTGWQVTLPDGLVGYYDVVCRVVCHGITLTRSLSFGRLPTQTMSMHTTPALSTLAARRDYLLRHIALHGFERIGRVLAAFATGEGTDRIMPALNQALHKISRREDCADFQLVPLIWLWQRYQGQRLAAHDWRRVRSAILGFRYWIDEPGNDTMWFWSENHCLCFHVAQYLAGQNFPDEVFVCSGRRGREQQAIARQRLDKWFDAILEHGLVEWNSAAYYPIDLIGLVALAELASDDSLRTRARTVIDRIMLMTAWVHQNGVAVGTMGRAYDKELRSGMLTELSGLCALVWGEGWLIPHCAALPLLCLSQYQPPDETYAIAQWQSPQGAQARWVQGLNRSARVIAWKQPDVAFSSVFDHHPGQPGHQQHVLDIRLGRHYAARLWVNHPGEDRPDGVHRPSYWAGNGRLPHVMQHRNRAWMIFDLQQDLRRWTHLYLPRTALDEVVVESHWCFVRGGNGYAALHNPAGLQTHTPDGGQPDSELRAVGERNVWYIAVDSGQGAADFQAFIDRFRHRQAQWADDGGIAFDDPEYGLMHWHPAQGFTVNHHPFIFPDTVSVMPERTEEDR</sequence>
<dbReference type="EMBL" id="CP033622">
    <property type="protein sequence ID" value="QIZ49971.1"/>
    <property type="molecule type" value="Genomic_DNA"/>
</dbReference>
<dbReference type="Proteomes" id="UP000500801">
    <property type="component" value="Chromosome"/>
</dbReference>
<proteinExistence type="predicted"/>
<name>A0AAE7CXM4_9GAMM</name>
<dbReference type="RefSeq" id="WP_168361563.1">
    <property type="nucleotide sequence ID" value="NZ_CP033622.1"/>
</dbReference>